<evidence type="ECO:0000313" key="3">
    <source>
        <dbReference type="Proteomes" id="UP001164420"/>
    </source>
</evidence>
<sequence length="113" mass="12366">MRTLLFVAGCLLATPSFGFVAWTCTYNGETYSVGMPCEEAIKLGITPPLKELLERPECTGLKQQRDAALAQLETAVSAPGNVPDEEIARLDRNFRDLGAMQHRFGCRDAPPLP</sequence>
<keyword evidence="3" id="KW-1185">Reference proteome</keyword>
<reference evidence="2 3" key="1">
    <citation type="journal article" date="2023" name="Front. Microbiol.">
        <title>Ralstonia chuxiongensis sp. nov., Ralstonia mojiangensis sp. nov., and Ralstonia soli sp. nov., isolated from tobacco fields, are three novel species in the family Burkholderiaceae.</title>
        <authorList>
            <person name="Lu C.H."/>
            <person name="Zhang Y.Y."/>
            <person name="Jiang N."/>
            <person name="Chen W."/>
            <person name="Shao X."/>
            <person name="Zhao Z.M."/>
            <person name="Lu W.L."/>
            <person name="Hu X."/>
            <person name="Xi Y.X."/>
            <person name="Zou S.Y."/>
            <person name="Wei Q.J."/>
            <person name="Lin Z.L."/>
            <person name="Gong L."/>
            <person name="Gai X.T."/>
            <person name="Zhang L.Q."/>
            <person name="Li J.Y."/>
            <person name="Jin Y."/>
            <person name="Xia Z.Y."/>
        </authorList>
    </citation>
    <scope>NUCLEOTIDE SEQUENCE [LARGE SCALE GENOMIC DNA]</scope>
    <source>
        <strain evidence="2 3">22TCJT01-1</strain>
    </source>
</reference>
<feature type="chain" id="PRO_5046310772" description="DUF4124 domain-containing protein" evidence="1">
    <location>
        <begin position="21"/>
        <end position="113"/>
    </location>
</feature>
<protein>
    <recommendedName>
        <fullName evidence="4">DUF4124 domain-containing protein</fullName>
    </recommendedName>
</protein>
<name>A0ABT2LDK8_9RALS</name>
<dbReference type="Proteomes" id="UP001164420">
    <property type="component" value="Unassembled WGS sequence"/>
</dbReference>
<keyword evidence="1" id="KW-0732">Signal</keyword>
<evidence type="ECO:0008006" key="4">
    <source>
        <dbReference type="Google" id="ProtNLM"/>
    </source>
</evidence>
<accession>A0ABT2LDK8</accession>
<dbReference type="EMBL" id="JAOCQI010000003">
    <property type="protein sequence ID" value="MCT7313266.1"/>
    <property type="molecule type" value="Genomic_DNA"/>
</dbReference>
<feature type="signal peptide" evidence="1">
    <location>
        <begin position="1"/>
        <end position="20"/>
    </location>
</feature>
<proteinExistence type="predicted"/>
<dbReference type="Gene3D" id="1.20.1290.10">
    <property type="entry name" value="AhpD-like"/>
    <property type="match status" value="1"/>
</dbReference>
<dbReference type="InterPro" id="IPR029032">
    <property type="entry name" value="AhpD-like"/>
</dbReference>
<evidence type="ECO:0000256" key="1">
    <source>
        <dbReference type="SAM" id="SignalP"/>
    </source>
</evidence>
<comment type="caution">
    <text evidence="2">The sequence shown here is derived from an EMBL/GenBank/DDBJ whole genome shotgun (WGS) entry which is preliminary data.</text>
</comment>
<organism evidence="2 3">
    <name type="scientific">Ralstonia mojiangensis</name>
    <dbReference type="NCBI Taxonomy" id="2953895"/>
    <lineage>
        <taxon>Bacteria</taxon>
        <taxon>Pseudomonadati</taxon>
        <taxon>Pseudomonadota</taxon>
        <taxon>Betaproteobacteria</taxon>
        <taxon>Burkholderiales</taxon>
        <taxon>Burkholderiaceae</taxon>
        <taxon>Ralstonia</taxon>
    </lineage>
</organism>
<gene>
    <name evidence="2" type="ORF">N5J06_20015</name>
</gene>
<evidence type="ECO:0000313" key="2">
    <source>
        <dbReference type="EMBL" id="MCT7313266.1"/>
    </source>
</evidence>
<dbReference type="RefSeq" id="WP_260785013.1">
    <property type="nucleotide sequence ID" value="NZ_JAOCQI010000003.1"/>
</dbReference>